<comment type="subcellular location">
    <subcellularLocation>
        <location evidence="2">Secreted</location>
    </subcellularLocation>
</comment>
<dbReference type="GO" id="GO:0050482">
    <property type="term" value="P:arachidonate secretion"/>
    <property type="evidence" value="ECO:0007669"/>
    <property type="project" value="InterPro"/>
</dbReference>
<dbReference type="InterPro" id="IPR036444">
    <property type="entry name" value="PLipase_A2_dom_sf"/>
</dbReference>
<evidence type="ECO:0000256" key="3">
    <source>
        <dbReference type="ARBA" id="ARBA00013278"/>
    </source>
</evidence>
<dbReference type="InterPro" id="IPR033113">
    <property type="entry name" value="PLA2_histidine"/>
</dbReference>
<evidence type="ECO:0000313" key="14">
    <source>
        <dbReference type="EMBL" id="KAK0171304.1"/>
    </source>
</evidence>
<dbReference type="AlphaFoldDB" id="A0AA39FL50"/>
<keyword evidence="10" id="KW-0443">Lipid metabolism</keyword>
<dbReference type="Pfam" id="PF05826">
    <property type="entry name" value="Phospholip_A2_2"/>
    <property type="match status" value="1"/>
</dbReference>
<keyword evidence="8" id="KW-0106">Calcium</keyword>
<keyword evidence="15" id="KW-1185">Reference proteome</keyword>
<dbReference type="GO" id="GO:0006644">
    <property type="term" value="P:phospholipid metabolic process"/>
    <property type="evidence" value="ECO:0007669"/>
    <property type="project" value="InterPro"/>
</dbReference>
<reference evidence="14" key="2">
    <citation type="submission" date="2023-03" db="EMBL/GenBank/DDBJ databases">
        <authorList>
            <person name="Inwood S.N."/>
            <person name="Skelly J.G."/>
            <person name="Guhlin J."/>
            <person name="Harrop T.W.R."/>
            <person name="Goldson S.G."/>
            <person name="Dearden P.K."/>
        </authorList>
    </citation>
    <scope>NUCLEOTIDE SEQUENCE</scope>
    <source>
        <strain evidence="14">Irish</strain>
        <tissue evidence="14">Whole body</tissue>
    </source>
</reference>
<evidence type="ECO:0000256" key="10">
    <source>
        <dbReference type="ARBA" id="ARBA00023098"/>
    </source>
</evidence>
<evidence type="ECO:0000256" key="2">
    <source>
        <dbReference type="ARBA" id="ARBA00004613"/>
    </source>
</evidence>
<dbReference type="GO" id="GO:0004623">
    <property type="term" value="F:phospholipase A2 activity"/>
    <property type="evidence" value="ECO:0007669"/>
    <property type="project" value="UniProtKB-EC"/>
</dbReference>
<dbReference type="PROSITE" id="PS00118">
    <property type="entry name" value="PA2_HIS"/>
    <property type="match status" value="1"/>
</dbReference>
<dbReference type="FunFam" id="1.20.90.10:FF:000002">
    <property type="entry name" value="Phospholipase A2 group III"/>
    <property type="match status" value="1"/>
</dbReference>
<evidence type="ECO:0000256" key="9">
    <source>
        <dbReference type="ARBA" id="ARBA00022963"/>
    </source>
</evidence>
<dbReference type="SUPFAM" id="SSF48619">
    <property type="entry name" value="Phospholipase A2, PLA2"/>
    <property type="match status" value="1"/>
</dbReference>
<proteinExistence type="predicted"/>
<comment type="caution">
    <text evidence="14">The sequence shown here is derived from an EMBL/GenBank/DDBJ whole genome shotgun (WGS) entry which is preliminary data.</text>
</comment>
<gene>
    <name evidence="14" type="ORF">PV328_009051</name>
</gene>
<dbReference type="EMBL" id="JAQQBS010000003">
    <property type="protein sequence ID" value="KAK0171304.1"/>
    <property type="molecule type" value="Genomic_DNA"/>
</dbReference>
<keyword evidence="5" id="KW-0964">Secreted</keyword>
<name>A0AA39FL50_9HYME</name>
<dbReference type="GO" id="GO:0046872">
    <property type="term" value="F:metal ion binding"/>
    <property type="evidence" value="ECO:0007669"/>
    <property type="project" value="UniProtKB-KW"/>
</dbReference>
<keyword evidence="6" id="KW-0479">Metal-binding</keyword>
<protein>
    <recommendedName>
        <fullName evidence="4">Phospholipase A2</fullName>
        <ecNumber evidence="3">3.1.1.4</ecNumber>
    </recommendedName>
    <alternativeName>
        <fullName evidence="12">Phosphatidylcholine 2-acylhydrolase</fullName>
    </alternativeName>
</protein>
<keyword evidence="9" id="KW-0442">Lipid degradation</keyword>
<keyword evidence="7" id="KW-0378">Hydrolase</keyword>
<accession>A0AA39FL50</accession>
<dbReference type="EC" id="3.1.1.4" evidence="3"/>
<evidence type="ECO:0000256" key="7">
    <source>
        <dbReference type="ARBA" id="ARBA00022801"/>
    </source>
</evidence>
<evidence type="ECO:0000256" key="6">
    <source>
        <dbReference type="ARBA" id="ARBA00022723"/>
    </source>
</evidence>
<evidence type="ECO:0000256" key="5">
    <source>
        <dbReference type="ARBA" id="ARBA00022525"/>
    </source>
</evidence>
<reference evidence="14" key="1">
    <citation type="journal article" date="2023" name="bioRxiv">
        <title>Scaffold-level genome assemblies of two parasitoid biocontrol wasps reveal the parthenogenesis mechanism and an associated novel virus.</title>
        <authorList>
            <person name="Inwood S."/>
            <person name="Skelly J."/>
            <person name="Guhlin J."/>
            <person name="Harrop T."/>
            <person name="Goldson S."/>
            <person name="Dearden P."/>
        </authorList>
    </citation>
    <scope>NUCLEOTIDE SEQUENCE</scope>
    <source>
        <strain evidence="14">Irish</strain>
        <tissue evidence="14">Whole body</tissue>
    </source>
</reference>
<evidence type="ECO:0000256" key="8">
    <source>
        <dbReference type="ARBA" id="ARBA00022837"/>
    </source>
</evidence>
<sequence>MEAMTNNDVNLKQEEEQTCSLYISRAVISNHPQTFPDELSKTNLEEAIRATEPIGSWSVCQTSCGLIAAFSVEADAEKLVQRDDLTRVFQGPVQVARFSARDARYRQSVFLRDVPWAIPLEDLSSALAKQGIPTAIIERCRQYVRVEVLDANHYELLLRQGLDFFGAARFSALPERANWWRSGGHNGANAGSYQSAVTAGGGGNIMEGSNAQQPDGVLQCYRCQGFWHVAANCRHLPRCVRCGEPHSVEFCPRPRNNPICCHCSGPHHAGFRQCPVRLQLLNATPISITLATNRAMGQYTSNPAGKSNISQGQQSGGCSGTNTILSSMTVSRTMRSDIQVIIVLLAICSLNSSQPLMQSRQSYKGLRGLLPNSQSYSNGFNRVVYYHDQAVAVIDINKNNEMQNCDIIEVYEPNEAMEVLTNLSIISRPTEISFSQMTSLMLRCEALDAMQPLYTKEKDTPKGALERANLFSTHALNLFAGIAPGTKWCGTGDVAENYHDLGMDAEVDRCCRTHDLCPVKIRSHRSRYNLTNYSLYSKSHCDCDTALYHCLKRVGSSTASIMGKLYFNIVKVSCIEDLPERMNALTSTVSLKRFTTTQLSF</sequence>
<evidence type="ECO:0000259" key="13">
    <source>
        <dbReference type="Pfam" id="PF05826"/>
    </source>
</evidence>
<dbReference type="GO" id="GO:0005576">
    <property type="term" value="C:extracellular region"/>
    <property type="evidence" value="ECO:0007669"/>
    <property type="project" value="UniProtKB-SubCell"/>
</dbReference>
<dbReference type="Proteomes" id="UP001168990">
    <property type="component" value="Unassembled WGS sequence"/>
</dbReference>
<dbReference type="Gene3D" id="1.20.90.10">
    <property type="entry name" value="Phospholipase A2 domain"/>
    <property type="match status" value="1"/>
</dbReference>
<dbReference type="PANTHER" id="PTHR12253">
    <property type="entry name" value="RH14732P"/>
    <property type="match status" value="1"/>
</dbReference>
<dbReference type="CDD" id="cd04704">
    <property type="entry name" value="PLA2_bee_venom_like"/>
    <property type="match status" value="1"/>
</dbReference>
<evidence type="ECO:0000256" key="1">
    <source>
        <dbReference type="ARBA" id="ARBA00001913"/>
    </source>
</evidence>
<evidence type="ECO:0000313" key="15">
    <source>
        <dbReference type="Proteomes" id="UP001168990"/>
    </source>
</evidence>
<evidence type="ECO:0000256" key="12">
    <source>
        <dbReference type="ARBA" id="ARBA00029903"/>
    </source>
</evidence>
<comment type="cofactor">
    <cofactor evidence="1">
        <name>Ca(2+)</name>
        <dbReference type="ChEBI" id="CHEBI:29108"/>
    </cofactor>
</comment>
<organism evidence="14 15">
    <name type="scientific">Microctonus aethiopoides</name>
    <dbReference type="NCBI Taxonomy" id="144406"/>
    <lineage>
        <taxon>Eukaryota</taxon>
        <taxon>Metazoa</taxon>
        <taxon>Ecdysozoa</taxon>
        <taxon>Arthropoda</taxon>
        <taxon>Hexapoda</taxon>
        <taxon>Insecta</taxon>
        <taxon>Pterygota</taxon>
        <taxon>Neoptera</taxon>
        <taxon>Endopterygota</taxon>
        <taxon>Hymenoptera</taxon>
        <taxon>Apocrita</taxon>
        <taxon>Ichneumonoidea</taxon>
        <taxon>Braconidae</taxon>
        <taxon>Euphorinae</taxon>
        <taxon>Microctonus</taxon>
    </lineage>
</organism>
<keyword evidence="11" id="KW-1015">Disulfide bond</keyword>
<dbReference type="InterPro" id="IPR016090">
    <property type="entry name" value="PLA2-like_dom"/>
</dbReference>
<evidence type="ECO:0000256" key="4">
    <source>
        <dbReference type="ARBA" id="ARBA00021721"/>
    </source>
</evidence>
<evidence type="ECO:0000256" key="11">
    <source>
        <dbReference type="ARBA" id="ARBA00023157"/>
    </source>
</evidence>
<dbReference type="GO" id="GO:0016042">
    <property type="term" value="P:lipid catabolic process"/>
    <property type="evidence" value="ECO:0007669"/>
    <property type="project" value="UniProtKB-KW"/>
</dbReference>
<feature type="domain" description="Phospholipase A2-like central" evidence="13">
    <location>
        <begin position="482"/>
        <end position="576"/>
    </location>
</feature>